<dbReference type="AlphaFoldDB" id="A0A7Z2S8I6"/>
<gene>
    <name evidence="3" type="ORF">GVO57_07295</name>
</gene>
<dbReference type="Pfam" id="PF18810">
    <property type="entry name" value="PBECR2"/>
    <property type="match status" value="1"/>
</dbReference>
<dbReference type="InterPro" id="IPR041110">
    <property type="entry name" value="PBECR2"/>
</dbReference>
<evidence type="ECO:0000259" key="2">
    <source>
        <dbReference type="Pfam" id="PF18810"/>
    </source>
</evidence>
<dbReference type="Pfam" id="PF04233">
    <property type="entry name" value="Phage_Mu_F"/>
    <property type="match status" value="1"/>
</dbReference>
<sequence>MADIRASIGLPPTDTLEAFRSKGVYPVTADWDRVWQEENARAFYVTKMLDRTLAERVRASLDDVIAKGGTFEQWKQTIVPQLQAAGWYGRIDGRPELTGVDYPIFVGEGRLRTIYDTNLRMARAAGKWKRIQALKSVAPYLRYSAILDSRTRPDHRLWHGTILPVDHPWWDTHFPPCGWRCRCTVVQLSDRDLKARGWKVTETPPDSSLRPWRKSDGTVVQVPQGIDPGFAYNPGKAHLRGLAPGPIDGGLRFPIIGPDRKASDETPAERTARLDRLAELPPMPQPREVSSDLLLSRDTPPEDAIQRFLDHFGQRGITDGVVRLIEDVAGEPLVISDSFFFRGGVAGQGPLKLDDKGFRTEHLLLLAETLISPDEIWWAWEYFDALGRWQMRRRYLARFLVDGQTRAMILSMNTGAAGWEGVSAFASKRGTNYLTNQRGGVLAWRRPE</sequence>
<evidence type="ECO:0000259" key="1">
    <source>
        <dbReference type="Pfam" id="PF04233"/>
    </source>
</evidence>
<keyword evidence="4" id="KW-1185">Reference proteome</keyword>
<evidence type="ECO:0000313" key="4">
    <source>
        <dbReference type="Proteomes" id="UP000464468"/>
    </source>
</evidence>
<evidence type="ECO:0008006" key="5">
    <source>
        <dbReference type="Google" id="ProtNLM"/>
    </source>
</evidence>
<dbReference type="KEGG" id="schy:GVO57_07295"/>
<dbReference type="EMBL" id="CP047895">
    <property type="protein sequence ID" value="QHL90672.1"/>
    <property type="molecule type" value="Genomic_DNA"/>
</dbReference>
<dbReference type="Proteomes" id="UP000464468">
    <property type="component" value="Chromosome"/>
</dbReference>
<dbReference type="RefSeq" id="WP_160592599.1">
    <property type="nucleotide sequence ID" value="NZ_CP047895.1"/>
</dbReference>
<feature type="domain" description="Phage head morphogenesis" evidence="1">
    <location>
        <begin position="56"/>
        <end position="185"/>
    </location>
</feature>
<protein>
    <recommendedName>
        <fullName evidence="5">Phage head morphogenesis domain-containing protein</fullName>
    </recommendedName>
</protein>
<dbReference type="NCBIfam" id="TIGR01641">
    <property type="entry name" value="phageSPP1_gp7"/>
    <property type="match status" value="1"/>
</dbReference>
<reference evidence="3 4" key="1">
    <citation type="submission" date="2020-01" db="EMBL/GenBank/DDBJ databases">
        <title>Sphingomonas sp. C33 whole genome sequece.</title>
        <authorList>
            <person name="Park C."/>
        </authorList>
    </citation>
    <scope>NUCLEOTIDE SEQUENCE [LARGE SCALE GENOMIC DNA]</scope>
    <source>
        <strain evidence="3 4">C33</strain>
    </source>
</reference>
<feature type="domain" description="Phage-Barnase-EndoU-ColicinE5/D-RelE like nuclease 2" evidence="2">
    <location>
        <begin position="307"/>
        <end position="445"/>
    </location>
</feature>
<name>A0A7Z2S8I6_9SPHN</name>
<proteinExistence type="predicted"/>
<evidence type="ECO:0000313" key="3">
    <source>
        <dbReference type="EMBL" id="QHL90672.1"/>
    </source>
</evidence>
<accession>A0A7Z2S8I6</accession>
<dbReference type="InterPro" id="IPR006528">
    <property type="entry name" value="Phage_head_morphogenesis_dom"/>
</dbReference>
<organism evidence="3 4">
    <name type="scientific">Sphingomonas changnyeongensis</name>
    <dbReference type="NCBI Taxonomy" id="2698679"/>
    <lineage>
        <taxon>Bacteria</taxon>
        <taxon>Pseudomonadati</taxon>
        <taxon>Pseudomonadota</taxon>
        <taxon>Alphaproteobacteria</taxon>
        <taxon>Sphingomonadales</taxon>
        <taxon>Sphingomonadaceae</taxon>
        <taxon>Sphingomonas</taxon>
    </lineage>
</organism>